<name>A0A835WCF4_CHLIN</name>
<feature type="domain" description="DUF1279" evidence="1">
    <location>
        <begin position="15"/>
        <end position="108"/>
    </location>
</feature>
<organism evidence="2 3">
    <name type="scientific">Chlamydomonas incerta</name>
    <dbReference type="NCBI Taxonomy" id="51695"/>
    <lineage>
        <taxon>Eukaryota</taxon>
        <taxon>Viridiplantae</taxon>
        <taxon>Chlorophyta</taxon>
        <taxon>core chlorophytes</taxon>
        <taxon>Chlorophyceae</taxon>
        <taxon>CS clade</taxon>
        <taxon>Chlamydomonadales</taxon>
        <taxon>Chlamydomonadaceae</taxon>
        <taxon>Chlamydomonas</taxon>
    </lineage>
</organism>
<protein>
    <recommendedName>
        <fullName evidence="1">DUF1279 domain-containing protein</fullName>
    </recommendedName>
</protein>
<dbReference type="Proteomes" id="UP000650467">
    <property type="component" value="Unassembled WGS sequence"/>
</dbReference>
<dbReference type="EMBL" id="JAEHOC010000002">
    <property type="protein sequence ID" value="KAG2444739.1"/>
    <property type="molecule type" value="Genomic_DNA"/>
</dbReference>
<accession>A0A835WCF4</accession>
<comment type="caution">
    <text evidence="2">The sequence shown here is derived from an EMBL/GenBank/DDBJ whole genome shotgun (WGS) entry which is preliminary data.</text>
</comment>
<dbReference type="Pfam" id="PF06916">
    <property type="entry name" value="FAM210A-B_dom"/>
    <property type="match status" value="1"/>
</dbReference>
<keyword evidence="3" id="KW-1185">Reference proteome</keyword>
<evidence type="ECO:0000313" key="3">
    <source>
        <dbReference type="Proteomes" id="UP000650467"/>
    </source>
</evidence>
<gene>
    <name evidence="2" type="ORF">HXX76_001483</name>
</gene>
<reference evidence="2" key="1">
    <citation type="journal article" date="2020" name="bioRxiv">
        <title>Comparative genomics of Chlamydomonas.</title>
        <authorList>
            <person name="Craig R.J."/>
            <person name="Hasan A.R."/>
            <person name="Ness R.W."/>
            <person name="Keightley P.D."/>
        </authorList>
    </citation>
    <scope>NUCLEOTIDE SEQUENCE</scope>
    <source>
        <strain evidence="2">SAG 7.73</strain>
    </source>
</reference>
<dbReference type="OrthoDB" id="426386at2759"/>
<dbReference type="InterPro" id="IPR009688">
    <property type="entry name" value="FAM210A/B-like_dom"/>
</dbReference>
<sequence length="126" mass="13639">MASAPSLASRFSFTNLKAGLKKYGKAGIYTYLGLSTCVTASFYVAIESHVDVRSILGLKKANEQEEGKEPSFVERFLIGKGSNLALAILCSKMLIPVKVPAAMALTPYVQRVLDKFATKLPKVARP</sequence>
<dbReference type="InterPro" id="IPR045866">
    <property type="entry name" value="FAM210A/B-like"/>
</dbReference>
<evidence type="ECO:0000259" key="1">
    <source>
        <dbReference type="Pfam" id="PF06916"/>
    </source>
</evidence>
<evidence type="ECO:0000313" key="2">
    <source>
        <dbReference type="EMBL" id="KAG2444739.1"/>
    </source>
</evidence>
<dbReference type="GO" id="GO:0005739">
    <property type="term" value="C:mitochondrion"/>
    <property type="evidence" value="ECO:0007669"/>
    <property type="project" value="TreeGrafter"/>
</dbReference>
<dbReference type="PANTHER" id="PTHR21377">
    <property type="entry name" value="PROTEIN FAM210B, MITOCHONDRIAL"/>
    <property type="match status" value="1"/>
</dbReference>
<proteinExistence type="predicted"/>
<dbReference type="PANTHER" id="PTHR21377:SF0">
    <property type="entry name" value="PROTEIN FAM210B, MITOCHONDRIAL"/>
    <property type="match status" value="1"/>
</dbReference>
<dbReference type="AlphaFoldDB" id="A0A835WCF4"/>